<dbReference type="InterPro" id="IPR025406">
    <property type="entry name" value="DUF4132"/>
</dbReference>
<organism evidence="3 4">
    <name type="scientific">Glycomyces terrestris</name>
    <dbReference type="NCBI Taxonomy" id="2493553"/>
    <lineage>
        <taxon>Bacteria</taxon>
        <taxon>Bacillati</taxon>
        <taxon>Actinomycetota</taxon>
        <taxon>Actinomycetes</taxon>
        <taxon>Glycomycetales</taxon>
        <taxon>Glycomycetaceae</taxon>
        <taxon>Glycomyces</taxon>
    </lineage>
</organism>
<dbReference type="Pfam" id="PF13569">
    <property type="entry name" value="DUF4132"/>
    <property type="match status" value="1"/>
</dbReference>
<proteinExistence type="predicted"/>
<dbReference type="AlphaFoldDB" id="A0A426V1K9"/>
<name>A0A426V1K9_9ACTN</name>
<reference evidence="3 4" key="1">
    <citation type="submission" date="2018-12" db="EMBL/GenBank/DDBJ databases">
        <title>Glycomyces sp. YIM 121974 draft genome.</title>
        <authorList>
            <person name="Li Q."/>
        </authorList>
    </citation>
    <scope>NUCLEOTIDE SEQUENCE [LARGE SCALE GENOMIC DNA]</scope>
    <source>
        <strain evidence="3 4">YIM 121974</strain>
    </source>
</reference>
<sequence>MILPTAWANRALARRGRGGRPFVPEEDAAERLRRKIDGRTGKIRLALAREENAPYADAAEDFIAGKADPLGAAAVAALMCDVHSRHDQSWIRPEFDAWIGMHGAPFAVAAVVARLAVRHEYHRGNDYEQRVIVENDVHYNSPLVHEYEQGALAAVRSLVAGLPDDAYAEAVALTAPLRDTPIKRIAAAIVLPDETAWVDEAVADYAQLRSYGWSDRLFLHSVTSVEQFQATQVGVLNEYYTDAGTVASLVANLGPAALPILTAPLAQPGHLPAEFKKLLYKGIALLPSDDAMAYLLGHLGDAHIFESAADAAGRFPQRALRVLLKRAATATGDDRQRLTAVAGLIGDAERDRLDGPDREALDALLAGSGRAPEADPAELPALLVSPPWTGRRAKRTPVVLDGLTAPEGVELHWAPGEREEWGGLREYWDYDEDDFGDLSGLEADHWRIQSFLAFGDPERAEPYLDKWLEHDYNGYEHTILRIVARYGERAVPCAVAAARRDAAFLRLPGPVLGLDAARLAAERLDRLKSTRASAAKWFERHGLAAVPYLVPDALGTDKKRRRYAETALLHLALRHGADQVAAAAEPHGPEAAAAIAGLLAGDPLEPRGVKVPKPGPWASPALLPQVLLEGGERALPAESVRHLLTVLALATPEYPYPGLDVVAAACDRASLTRFGRALFQLWLSVGAPAKDAWALTQLAHFAADETVWMLAPLIREWPGESQHKRAVAGLGVLGAIGSDEALRAIQTIADRVKFKALKDEAGRQIARIAADQGLSRDQLADRLVPDFGLGEDAALVLDYGPRRFTVAFDEALKPFVTDETGKPRKTLPKPGAKDDPDLAPAAYQRFTALKKELRAVAADQISRLEAAMTGGRTWTAEEFRRYFVEHALTRHLARRLVWLAESGGDRLGFRIAEDGTFSDVEDEALDLPADAAVRVAHPALLGEEQVRAWAEILADYEILQPFDQLDRPVLAFTEEELATGRLTRFEGATVDVGRVLGMVKRGWRRAAPEDGGVEPGIAYALPGGGYVTVALDPGVYVGAVGESPEQTVRSVQLTEHEQYWWRPEEYPNRKYPKDLDEVAAAEALGSLARLTGRS</sequence>
<evidence type="ECO:0000256" key="1">
    <source>
        <dbReference type="SAM" id="MobiDB-lite"/>
    </source>
</evidence>
<dbReference type="OrthoDB" id="4554725at2"/>
<keyword evidence="4" id="KW-1185">Reference proteome</keyword>
<gene>
    <name evidence="3" type="ORF">EIW28_09370</name>
</gene>
<accession>A0A426V1K9</accession>
<dbReference type="Proteomes" id="UP000277256">
    <property type="component" value="Unassembled WGS sequence"/>
</dbReference>
<dbReference type="EMBL" id="RSEB01000002">
    <property type="protein sequence ID" value="RRS00740.1"/>
    <property type="molecule type" value="Genomic_DNA"/>
</dbReference>
<evidence type="ECO:0000313" key="3">
    <source>
        <dbReference type="EMBL" id="RRS00740.1"/>
    </source>
</evidence>
<feature type="domain" description="DUF4132" evidence="2">
    <location>
        <begin position="821"/>
        <end position="1003"/>
    </location>
</feature>
<evidence type="ECO:0000259" key="2">
    <source>
        <dbReference type="Pfam" id="PF13569"/>
    </source>
</evidence>
<feature type="region of interest" description="Disordered" evidence="1">
    <location>
        <begin position="819"/>
        <end position="838"/>
    </location>
</feature>
<protein>
    <submittedName>
        <fullName evidence="3">DUF4132 domain-containing protein</fullName>
    </submittedName>
</protein>
<evidence type="ECO:0000313" key="4">
    <source>
        <dbReference type="Proteomes" id="UP000277256"/>
    </source>
</evidence>
<dbReference type="RefSeq" id="WP_125247416.1">
    <property type="nucleotide sequence ID" value="NZ_RSEB01000002.1"/>
</dbReference>
<comment type="caution">
    <text evidence="3">The sequence shown here is derived from an EMBL/GenBank/DDBJ whole genome shotgun (WGS) entry which is preliminary data.</text>
</comment>